<reference evidence="2 3" key="1">
    <citation type="submission" date="2018-10" db="EMBL/GenBank/DDBJ databases">
        <title>Draft genome sequence of the microsporidian Tubulinosema ratisbonensis.</title>
        <authorList>
            <person name="Polonais V."/>
            <person name="Peyretaillade E."/>
            <person name="Niehus S."/>
            <person name="Wawrzyniak I."/>
            <person name="Franchet A."/>
            <person name="Gaspin C."/>
            <person name="Reichstadt M."/>
            <person name="Belser C."/>
            <person name="Labadie K."/>
            <person name="Delbac F."/>
            <person name="Ferrandon D."/>
        </authorList>
    </citation>
    <scope>NUCLEOTIDE SEQUENCE [LARGE SCALE GENOMIC DNA]</scope>
    <source>
        <strain evidence="2 3">Franzen</strain>
    </source>
</reference>
<accession>A0A437AKQ8</accession>
<proteinExistence type="predicted"/>
<dbReference type="GO" id="GO:0000398">
    <property type="term" value="P:mRNA splicing, via spliceosome"/>
    <property type="evidence" value="ECO:0007669"/>
    <property type="project" value="InterPro"/>
</dbReference>
<dbReference type="PANTHER" id="PTHR12111">
    <property type="entry name" value="SPLICING FACTOR YJU2"/>
    <property type="match status" value="1"/>
</dbReference>
<dbReference type="OrthoDB" id="2195983at2759"/>
<dbReference type="AlphaFoldDB" id="A0A437AKQ8"/>
<comment type="caution">
    <text evidence="2">The sequence shown here is derived from an EMBL/GenBank/DDBJ whole genome shotgun (WGS) entry which is preliminary data.</text>
</comment>
<evidence type="ECO:0000256" key="1">
    <source>
        <dbReference type="SAM" id="Coils"/>
    </source>
</evidence>
<keyword evidence="1" id="KW-0175">Coiled coil</keyword>
<dbReference type="STRING" id="291195.A0A437AKQ8"/>
<gene>
    <name evidence="2" type="ORF">TUBRATIS_17580</name>
</gene>
<sequence>MSKKNIIKNYCRKRRGKNTRITIPFNLLCTECKYTLPKSKKIYVNRILSEETYLSVPIYLFEFPCYNCGKNIVFKTDPKAGDYKPFLNCKIVNNICENESFDKKINKSNLSIEELKEKVKKYFEKK</sequence>
<dbReference type="GO" id="GO:0071006">
    <property type="term" value="C:U2-type catalytic step 1 spliceosome"/>
    <property type="evidence" value="ECO:0007669"/>
    <property type="project" value="TreeGrafter"/>
</dbReference>
<keyword evidence="3" id="KW-1185">Reference proteome</keyword>
<dbReference type="VEuPathDB" id="MicrosporidiaDB:TUBRATIS_17580"/>
<name>A0A437AKQ8_9MICR</name>
<dbReference type="Pfam" id="PF04502">
    <property type="entry name" value="Saf4_Yju2"/>
    <property type="match status" value="1"/>
</dbReference>
<organism evidence="2 3">
    <name type="scientific">Tubulinosema ratisbonensis</name>
    <dbReference type="NCBI Taxonomy" id="291195"/>
    <lineage>
        <taxon>Eukaryota</taxon>
        <taxon>Fungi</taxon>
        <taxon>Fungi incertae sedis</taxon>
        <taxon>Microsporidia</taxon>
        <taxon>Tubulinosematoidea</taxon>
        <taxon>Tubulinosematidae</taxon>
        <taxon>Tubulinosema</taxon>
    </lineage>
</organism>
<dbReference type="EMBL" id="RCSS01000412">
    <property type="protein sequence ID" value="RVD91775.1"/>
    <property type="molecule type" value="Genomic_DNA"/>
</dbReference>
<dbReference type="Proteomes" id="UP000282876">
    <property type="component" value="Unassembled WGS sequence"/>
</dbReference>
<evidence type="ECO:0000313" key="2">
    <source>
        <dbReference type="EMBL" id="RVD91775.1"/>
    </source>
</evidence>
<protein>
    <submittedName>
        <fullName evidence="2">Uncharacterized protein</fullName>
    </submittedName>
</protein>
<evidence type="ECO:0000313" key="3">
    <source>
        <dbReference type="Proteomes" id="UP000282876"/>
    </source>
</evidence>
<dbReference type="PANTHER" id="PTHR12111:SF1">
    <property type="entry name" value="SPLICING FACTOR YJU2"/>
    <property type="match status" value="1"/>
</dbReference>
<dbReference type="InterPro" id="IPR007590">
    <property type="entry name" value="Saf4/Yju2"/>
</dbReference>
<feature type="coiled-coil region" evidence="1">
    <location>
        <begin position="98"/>
        <end position="125"/>
    </location>
</feature>